<proteinExistence type="inferred from homology"/>
<keyword evidence="3" id="KW-0547">Nucleotide-binding</keyword>
<evidence type="ECO:0000256" key="4">
    <source>
        <dbReference type="ARBA" id="ARBA00022840"/>
    </source>
</evidence>
<protein>
    <recommendedName>
        <fullName evidence="5">ABC transporter domain-containing protein</fullName>
    </recommendedName>
</protein>
<dbReference type="PROSITE" id="PS50893">
    <property type="entry name" value="ABC_TRANSPORTER_2"/>
    <property type="match status" value="1"/>
</dbReference>
<evidence type="ECO:0000259" key="5">
    <source>
        <dbReference type="PROSITE" id="PS50893"/>
    </source>
</evidence>
<sequence>MIQVEHISKNYGDQIALSDVSFSMNKGEIIGLLGVNGAGKSTLMKILAGIIRPDNGQISFSGKNLFENTLEIKRQTGYLSEDNPLYEDMYVKEYLSYVAGIYYADKESISEVMEQTGLQKEYKKKIKNLSKGNRQRVGIAQALVNDPLFLILDEATSGLDPNQRESLNNLLIDLSINKVVLFSTHILHEVKDICTRFILLDKGRLIADHEIAEIDPIENIFHKLTNENNS</sequence>
<reference evidence="6" key="1">
    <citation type="submission" date="2016-04" db="EMBL/GenBank/DDBJ databases">
        <authorList>
            <person name="Evans L.H."/>
            <person name="Alamgir A."/>
            <person name="Owens N."/>
            <person name="Weber N.D."/>
            <person name="Virtaneva K."/>
            <person name="Barbian K."/>
            <person name="Babar A."/>
            <person name="Rosenke K."/>
        </authorList>
    </citation>
    <scope>NUCLEOTIDE SEQUENCE</scope>
    <source>
        <strain evidence="6">86-1</strain>
    </source>
</reference>
<dbReference type="SUPFAM" id="SSF52540">
    <property type="entry name" value="P-loop containing nucleoside triphosphate hydrolases"/>
    <property type="match status" value="1"/>
</dbReference>
<dbReference type="PANTHER" id="PTHR43335:SF4">
    <property type="entry name" value="ABC TRANSPORTER, ATP-BINDING PROTEIN"/>
    <property type="match status" value="1"/>
</dbReference>
<comment type="similarity">
    <text evidence="1">Belongs to the ABC transporter superfamily.</text>
</comment>
<evidence type="ECO:0000256" key="2">
    <source>
        <dbReference type="ARBA" id="ARBA00022448"/>
    </source>
</evidence>
<gene>
    <name evidence="6" type="ORF">KL86DYS1_30112</name>
</gene>
<dbReference type="EMBL" id="FLUM01000003">
    <property type="protein sequence ID" value="SBW01867.1"/>
    <property type="molecule type" value="Genomic_DNA"/>
</dbReference>
<dbReference type="AlphaFoldDB" id="A0A212JR22"/>
<dbReference type="RefSeq" id="WP_296941828.1">
    <property type="nucleotide sequence ID" value="NZ_LT599032.1"/>
</dbReference>
<accession>A0A212JR22</accession>
<keyword evidence="4" id="KW-0067">ATP-binding</keyword>
<dbReference type="Gene3D" id="3.40.50.300">
    <property type="entry name" value="P-loop containing nucleotide triphosphate hydrolases"/>
    <property type="match status" value="1"/>
</dbReference>
<dbReference type="InterPro" id="IPR003439">
    <property type="entry name" value="ABC_transporter-like_ATP-bd"/>
</dbReference>
<organism evidence="6">
    <name type="scientific">uncultured Dysgonomonas sp</name>
    <dbReference type="NCBI Taxonomy" id="206096"/>
    <lineage>
        <taxon>Bacteria</taxon>
        <taxon>Pseudomonadati</taxon>
        <taxon>Bacteroidota</taxon>
        <taxon>Bacteroidia</taxon>
        <taxon>Bacteroidales</taxon>
        <taxon>Dysgonomonadaceae</taxon>
        <taxon>Dysgonomonas</taxon>
        <taxon>environmental samples</taxon>
    </lineage>
</organism>
<feature type="domain" description="ABC transporter" evidence="5">
    <location>
        <begin position="2"/>
        <end position="227"/>
    </location>
</feature>
<dbReference type="GO" id="GO:0005524">
    <property type="term" value="F:ATP binding"/>
    <property type="evidence" value="ECO:0007669"/>
    <property type="project" value="UniProtKB-KW"/>
</dbReference>
<dbReference type="SMART" id="SM00382">
    <property type="entry name" value="AAA"/>
    <property type="match status" value="1"/>
</dbReference>
<keyword evidence="2" id="KW-0813">Transport</keyword>
<dbReference type="PANTHER" id="PTHR43335">
    <property type="entry name" value="ABC TRANSPORTER, ATP-BINDING PROTEIN"/>
    <property type="match status" value="1"/>
</dbReference>
<dbReference type="Pfam" id="PF00005">
    <property type="entry name" value="ABC_tran"/>
    <property type="match status" value="1"/>
</dbReference>
<evidence type="ECO:0000256" key="3">
    <source>
        <dbReference type="ARBA" id="ARBA00022741"/>
    </source>
</evidence>
<dbReference type="InterPro" id="IPR017871">
    <property type="entry name" value="ABC_transporter-like_CS"/>
</dbReference>
<dbReference type="PROSITE" id="PS00211">
    <property type="entry name" value="ABC_TRANSPORTER_1"/>
    <property type="match status" value="1"/>
</dbReference>
<evidence type="ECO:0000256" key="1">
    <source>
        <dbReference type="ARBA" id="ARBA00005417"/>
    </source>
</evidence>
<dbReference type="InterPro" id="IPR027417">
    <property type="entry name" value="P-loop_NTPase"/>
</dbReference>
<name>A0A212JR22_9BACT</name>
<dbReference type="GO" id="GO:0016887">
    <property type="term" value="F:ATP hydrolysis activity"/>
    <property type="evidence" value="ECO:0007669"/>
    <property type="project" value="InterPro"/>
</dbReference>
<evidence type="ECO:0000313" key="6">
    <source>
        <dbReference type="EMBL" id="SBW01867.1"/>
    </source>
</evidence>
<dbReference type="InterPro" id="IPR003593">
    <property type="entry name" value="AAA+_ATPase"/>
</dbReference>